<dbReference type="InterPro" id="IPR052988">
    <property type="entry name" value="Oryzine_lactonohydrolase"/>
</dbReference>
<evidence type="ECO:0000259" key="1">
    <source>
        <dbReference type="Pfam" id="PF08450"/>
    </source>
</evidence>
<dbReference type="EMBL" id="AP024447">
    <property type="protein sequence ID" value="BCS26814.1"/>
    <property type="molecule type" value="Genomic_DNA"/>
</dbReference>
<sequence length="415" mass="44914">MKASYFTMATMLCAQVRGRTANGVFLPAELAYSLPQPFQGPEAQNGNFSTNFVNTQTQNTSVNRLLRDARAATYYAFDEEFYAILGGQHPPLSEIGSQDPGSAFEAGVWVPELNEVWFTSIGSSPPTYISILDLETHSVRRPEIPELRDVNPNGGYYFNGLVYFAIAGNESALAGATGIVSVDPKTYKVTSIINSFFGLVMVSVDDLAWVKPNASAGATSCAVPGEYNLFFSSFDFGSEGVLGFAPTVLPNAVWRFSPQTKSLQGVISRADILKPNGLRTDPTGSYLYVTDAAFPFNVGGGANSSGSGAIYRYDLDRFCTPVNKQMVAIVRSYADGMHIDDYGRIWTAEYDGVIVRDPRGKVLGVFNAEALLGVEIAPIANFALAGDKLVILAVDRIYIIELGQNVTTPERFSIP</sequence>
<dbReference type="Pfam" id="PF08450">
    <property type="entry name" value="SGL"/>
    <property type="match status" value="1"/>
</dbReference>
<dbReference type="SUPFAM" id="SSF63829">
    <property type="entry name" value="Calcium-dependent phosphotriesterase"/>
    <property type="match status" value="1"/>
</dbReference>
<dbReference type="InterPro" id="IPR013658">
    <property type="entry name" value="SGL"/>
</dbReference>
<dbReference type="GeneID" id="64976819"/>
<accession>A0A7R8AP72</accession>
<reference evidence="2" key="2">
    <citation type="submission" date="2021-02" db="EMBL/GenBank/DDBJ databases">
        <title>Aspergillus puulaauensis MK2 genome sequence.</title>
        <authorList>
            <person name="Futagami T."/>
            <person name="Mori K."/>
            <person name="Kadooka C."/>
            <person name="Tanaka T."/>
        </authorList>
    </citation>
    <scope>NUCLEOTIDE SEQUENCE</scope>
    <source>
        <strain evidence="2">MK2</strain>
    </source>
</reference>
<dbReference type="KEGG" id="apuu:APUU_51525A"/>
<dbReference type="InterPro" id="IPR011042">
    <property type="entry name" value="6-blade_b-propeller_TolB-like"/>
</dbReference>
<gene>
    <name evidence="2" type="ORF">APUU_51525A</name>
</gene>
<dbReference type="PANTHER" id="PTHR47064:SF2">
    <property type="entry name" value="SMP-30_GLUCONOLACTONASE_LRE-LIKE REGION DOMAIN-CONTAINING PROTEIN-RELATED"/>
    <property type="match status" value="1"/>
</dbReference>
<evidence type="ECO:0000313" key="3">
    <source>
        <dbReference type="Proteomes" id="UP000654913"/>
    </source>
</evidence>
<dbReference type="PANTHER" id="PTHR47064">
    <property type="entry name" value="PUTATIVE (AFU_ORTHOLOGUE AFUA_1G08990)-RELATED"/>
    <property type="match status" value="1"/>
</dbReference>
<dbReference type="RefSeq" id="XP_041559008.1">
    <property type="nucleotide sequence ID" value="XM_041706643.1"/>
</dbReference>
<protein>
    <recommendedName>
        <fullName evidence="1">SMP-30/Gluconolactonase/LRE-like region domain-containing protein</fullName>
    </recommendedName>
</protein>
<proteinExistence type="predicted"/>
<reference evidence="2" key="1">
    <citation type="submission" date="2021-01" db="EMBL/GenBank/DDBJ databases">
        <authorList>
            <consortium name="Aspergillus puulaauensis MK2 genome sequencing consortium"/>
            <person name="Kazuki M."/>
            <person name="Futagami T."/>
        </authorList>
    </citation>
    <scope>NUCLEOTIDE SEQUENCE</scope>
    <source>
        <strain evidence="2">MK2</strain>
    </source>
</reference>
<keyword evidence="3" id="KW-1185">Reference proteome</keyword>
<name>A0A7R8AP72_9EURO</name>
<dbReference type="AlphaFoldDB" id="A0A7R8AP72"/>
<dbReference type="Gene3D" id="2.120.10.30">
    <property type="entry name" value="TolB, C-terminal domain"/>
    <property type="match status" value="1"/>
</dbReference>
<organism evidence="2 3">
    <name type="scientific">Aspergillus puulaauensis</name>
    <dbReference type="NCBI Taxonomy" id="1220207"/>
    <lineage>
        <taxon>Eukaryota</taxon>
        <taxon>Fungi</taxon>
        <taxon>Dikarya</taxon>
        <taxon>Ascomycota</taxon>
        <taxon>Pezizomycotina</taxon>
        <taxon>Eurotiomycetes</taxon>
        <taxon>Eurotiomycetidae</taxon>
        <taxon>Eurotiales</taxon>
        <taxon>Aspergillaceae</taxon>
        <taxon>Aspergillus</taxon>
    </lineage>
</organism>
<feature type="domain" description="SMP-30/Gluconolactonase/LRE-like region" evidence="1">
    <location>
        <begin position="244"/>
        <end position="366"/>
    </location>
</feature>
<evidence type="ECO:0000313" key="2">
    <source>
        <dbReference type="EMBL" id="BCS26814.1"/>
    </source>
</evidence>
<dbReference type="Proteomes" id="UP000654913">
    <property type="component" value="Chromosome 5"/>
</dbReference>
<dbReference type="OrthoDB" id="423498at2759"/>